<evidence type="ECO:0000313" key="14">
    <source>
        <dbReference type="EMBL" id="CAI3926946.1"/>
    </source>
</evidence>
<dbReference type="GO" id="GO:0005886">
    <property type="term" value="C:plasma membrane"/>
    <property type="evidence" value="ECO:0007669"/>
    <property type="project" value="UniProtKB-SubCell"/>
</dbReference>
<keyword evidence="2" id="KW-1003">Cell membrane</keyword>
<organism evidence="14 16">
    <name type="scientific">Commensalibacter communis</name>
    <dbReference type="NCBI Taxonomy" id="2972786"/>
    <lineage>
        <taxon>Bacteria</taxon>
        <taxon>Pseudomonadati</taxon>
        <taxon>Pseudomonadota</taxon>
        <taxon>Alphaproteobacteria</taxon>
        <taxon>Acetobacterales</taxon>
        <taxon>Acetobacteraceae</taxon>
    </lineage>
</organism>
<dbReference type="RefSeq" id="WP_271789137.1">
    <property type="nucleotide sequence ID" value="NZ_CAMXCJ010000001.1"/>
</dbReference>
<dbReference type="GO" id="GO:0006508">
    <property type="term" value="P:proteolysis"/>
    <property type="evidence" value="ECO:0007669"/>
    <property type="project" value="UniProtKB-KW"/>
</dbReference>
<keyword evidence="7 11" id="KW-0862">Zinc</keyword>
<evidence type="ECO:0000256" key="11">
    <source>
        <dbReference type="RuleBase" id="RU003983"/>
    </source>
</evidence>
<sequence length="365" mass="40613">MSFFTHQHNARNNTTIFVVLFIIGTVILPILTAIGIDYWEKGYLPRDFDSIPWEIIGILLGGTIGIVIPVALYKFSQFKVGGYVIAEQLGGRYIHPQQAQNFQERQLINVVAEMAIAANIPAPHLYILDAEQGINAFAAGYTFDDAAIGITKGALDVLTREELMALIGHELSHILNEDMRINLRFTAIICGMYVLMTVAYQLIINMGRGSRNRSSKEGGGGLAIMAFFCLIFIALGALLALWGNIMQASVSRQREFLADASSAQFTRMPHAVASLLKKIGGSIEGSTIHTPNSKAYSHMFFANSARQLFSTHPPLNQRILHMEPGWDGNYIQPVPLYNNWYDNNPFEQSFINNDPFTNIQNDPWA</sequence>
<dbReference type="AlphaFoldDB" id="A0A9W4TMM2"/>
<dbReference type="GO" id="GO:0004222">
    <property type="term" value="F:metalloendopeptidase activity"/>
    <property type="evidence" value="ECO:0007669"/>
    <property type="project" value="InterPro"/>
</dbReference>
<keyword evidence="4 12" id="KW-0812">Transmembrane</keyword>
<keyword evidence="6 11" id="KW-0378">Hydrolase</keyword>
<evidence type="ECO:0000259" key="13">
    <source>
        <dbReference type="Pfam" id="PF01435"/>
    </source>
</evidence>
<dbReference type="Gene3D" id="3.30.2010.10">
    <property type="entry name" value="Metalloproteases ('zincins'), catalytic domain"/>
    <property type="match status" value="1"/>
</dbReference>
<evidence type="ECO:0000313" key="17">
    <source>
        <dbReference type="Proteomes" id="UP001154259"/>
    </source>
</evidence>
<evidence type="ECO:0000313" key="16">
    <source>
        <dbReference type="Proteomes" id="UP001154255"/>
    </source>
</evidence>
<dbReference type="GO" id="GO:0046872">
    <property type="term" value="F:metal ion binding"/>
    <property type="evidence" value="ECO:0007669"/>
    <property type="project" value="UniProtKB-KW"/>
</dbReference>
<feature type="transmembrane region" description="Helical" evidence="12">
    <location>
        <begin position="16"/>
        <end position="39"/>
    </location>
</feature>
<reference evidence="14" key="1">
    <citation type="submission" date="2022-10" db="EMBL/GenBank/DDBJ databases">
        <authorList>
            <person name="Botero Cardona J."/>
        </authorList>
    </citation>
    <scope>NUCLEOTIDE SEQUENCE</scope>
    <source>
        <strain evidence="14">LMG 31819</strain>
        <strain evidence="15">R-53529</strain>
    </source>
</reference>
<dbReference type="InterPro" id="IPR001915">
    <property type="entry name" value="Peptidase_M48"/>
</dbReference>
<keyword evidence="5" id="KW-0479">Metal-binding</keyword>
<dbReference type="EMBL" id="CAMXCM010000001">
    <property type="protein sequence ID" value="CAI3926946.1"/>
    <property type="molecule type" value="Genomic_DNA"/>
</dbReference>
<comment type="caution">
    <text evidence="14">The sequence shown here is derived from an EMBL/GenBank/DDBJ whole genome shotgun (WGS) entry which is preliminary data.</text>
</comment>
<feature type="transmembrane region" description="Helical" evidence="12">
    <location>
        <begin position="223"/>
        <end position="245"/>
    </location>
</feature>
<dbReference type="Proteomes" id="UP001154259">
    <property type="component" value="Unassembled WGS sequence"/>
</dbReference>
<comment type="cofactor">
    <cofactor evidence="11">
        <name>Zn(2+)</name>
        <dbReference type="ChEBI" id="CHEBI:29105"/>
    </cofactor>
    <text evidence="11">Binds 1 zinc ion per subunit.</text>
</comment>
<evidence type="ECO:0000256" key="2">
    <source>
        <dbReference type="ARBA" id="ARBA00022475"/>
    </source>
</evidence>
<dbReference type="InterPro" id="IPR050083">
    <property type="entry name" value="HtpX_protease"/>
</dbReference>
<evidence type="ECO:0000256" key="4">
    <source>
        <dbReference type="ARBA" id="ARBA00022692"/>
    </source>
</evidence>
<gene>
    <name evidence="15" type="ORF">R53529_LOCUS701</name>
    <name evidence="14" type="ORF">R53530_LOCUS400</name>
</gene>
<dbReference type="EMBL" id="CAMXCS010000001">
    <property type="protein sequence ID" value="CAI3934039.1"/>
    <property type="molecule type" value="Genomic_DNA"/>
</dbReference>
<keyword evidence="9 11" id="KW-0482">Metalloprotease</keyword>
<keyword evidence="17" id="KW-1185">Reference proteome</keyword>
<evidence type="ECO:0000256" key="10">
    <source>
        <dbReference type="ARBA" id="ARBA00023136"/>
    </source>
</evidence>
<evidence type="ECO:0000256" key="1">
    <source>
        <dbReference type="ARBA" id="ARBA00004651"/>
    </source>
</evidence>
<evidence type="ECO:0000313" key="15">
    <source>
        <dbReference type="EMBL" id="CAI3934039.1"/>
    </source>
</evidence>
<evidence type="ECO:0000256" key="3">
    <source>
        <dbReference type="ARBA" id="ARBA00022670"/>
    </source>
</evidence>
<evidence type="ECO:0000256" key="6">
    <source>
        <dbReference type="ARBA" id="ARBA00022801"/>
    </source>
</evidence>
<evidence type="ECO:0000256" key="9">
    <source>
        <dbReference type="ARBA" id="ARBA00023049"/>
    </source>
</evidence>
<proteinExistence type="inferred from homology"/>
<feature type="transmembrane region" description="Helical" evidence="12">
    <location>
        <begin position="51"/>
        <end position="73"/>
    </location>
</feature>
<name>A0A9W4TMM2_9PROT</name>
<dbReference type="Proteomes" id="UP001154255">
    <property type="component" value="Unassembled WGS sequence"/>
</dbReference>
<feature type="transmembrane region" description="Helical" evidence="12">
    <location>
        <begin position="181"/>
        <end position="203"/>
    </location>
</feature>
<keyword evidence="10 12" id="KW-0472">Membrane</keyword>
<evidence type="ECO:0000256" key="7">
    <source>
        <dbReference type="ARBA" id="ARBA00022833"/>
    </source>
</evidence>
<accession>A0A9W4TMM2</accession>
<comment type="similarity">
    <text evidence="11">Belongs to the peptidase M48 family.</text>
</comment>
<keyword evidence="3 11" id="KW-0645">Protease</keyword>
<comment type="subcellular location">
    <subcellularLocation>
        <location evidence="1">Cell membrane</location>
        <topology evidence="1">Multi-pass membrane protein</topology>
    </subcellularLocation>
</comment>
<keyword evidence="8 12" id="KW-1133">Transmembrane helix</keyword>
<evidence type="ECO:0000256" key="8">
    <source>
        <dbReference type="ARBA" id="ARBA00022989"/>
    </source>
</evidence>
<dbReference type="Pfam" id="PF01435">
    <property type="entry name" value="Peptidase_M48"/>
    <property type="match status" value="1"/>
</dbReference>
<dbReference type="PANTHER" id="PTHR43221">
    <property type="entry name" value="PROTEASE HTPX"/>
    <property type="match status" value="1"/>
</dbReference>
<protein>
    <submittedName>
        <fullName evidence="14 15">Zn-dependent protease with chaperone function (HtpX)</fullName>
    </submittedName>
</protein>
<feature type="domain" description="Peptidase M48" evidence="13">
    <location>
        <begin position="103"/>
        <end position="322"/>
    </location>
</feature>
<evidence type="ECO:0000256" key="5">
    <source>
        <dbReference type="ARBA" id="ARBA00022723"/>
    </source>
</evidence>
<dbReference type="PANTHER" id="PTHR43221:SF1">
    <property type="entry name" value="PROTEASE HTPX"/>
    <property type="match status" value="1"/>
</dbReference>
<evidence type="ECO:0000256" key="12">
    <source>
        <dbReference type="SAM" id="Phobius"/>
    </source>
</evidence>